<reference evidence="1 2" key="1">
    <citation type="journal article" date="2022" name="Int. J. Syst. Evol. Microbiol.">
        <title>Apilactobacillus apisilvae sp. nov., Nicolia spurrieriana gen. nov. sp. nov., Bombilactobacillus folatiphilus sp. nov. and Bombilactobacillus thymidiniphilus sp. nov., four new lactic acid bacterial isolates from stingless bees Tetragonula carbonaria and Austroplebeia australis.</title>
        <authorList>
            <person name="Oliphant S.A."/>
            <person name="Watson-Haigh N.S."/>
            <person name="Sumby K.M."/>
            <person name="Gardner J."/>
            <person name="Groom S."/>
            <person name="Jiranek V."/>
        </authorList>
    </citation>
    <scope>NUCLEOTIDE SEQUENCE [LARGE SCALE GENOMIC DNA]</scope>
    <source>
        <strain evidence="1 2">SG4_A1</strain>
    </source>
</reference>
<evidence type="ECO:0000313" key="2">
    <source>
        <dbReference type="Proteomes" id="UP000831947"/>
    </source>
</evidence>
<sequence>MYYPLLRGKQNELLALRELLEEQRLSDKIVPVIEPTNASSSSTLKKTLEQFYKINRSIAVIQDSKLGNYQGFKNDEDIEKIRNSSEFIRAYFLNDNFSEKISTNNNQYRMFILDKKSEMNIENVYGDNTLLVIDTYNRDKMRDAKRVNNFKIIELNDVYDKKDRNQDYAEDTDQVFSSEHLFYKQDGFYGFSDYSMIGSEYMEKGFAPKAIAIHIVYFDNDNKLRIHHFVSDSNDGIGNPSRKFKEALNKLIEWYGDQSASFKIKNNSIAMNEFQELHRTGDYPGLGVVKRKSIKHHLEIMSNFLDGKIK</sequence>
<dbReference type="EMBL" id="CP093365">
    <property type="protein sequence ID" value="UQS83070.1"/>
    <property type="molecule type" value="Genomic_DNA"/>
</dbReference>
<dbReference type="InterPro" id="IPR047727">
    <property type="entry name" value="Sce7725-like"/>
</dbReference>
<proteinExistence type="predicted"/>
<name>A0ABY4PBU9_9LACO</name>
<protein>
    <submittedName>
        <fullName evidence="1">Sce7725 family protein</fullName>
    </submittedName>
</protein>
<evidence type="ECO:0000313" key="1">
    <source>
        <dbReference type="EMBL" id="UQS83070.1"/>
    </source>
</evidence>
<accession>A0ABY4PBU9</accession>
<dbReference type="RefSeq" id="WP_249512297.1">
    <property type="nucleotide sequence ID" value="NZ_CP093365.1"/>
</dbReference>
<keyword evidence="2" id="KW-1185">Reference proteome</keyword>
<dbReference type="NCBIfam" id="NF033831">
    <property type="entry name" value="sce7725_fam"/>
    <property type="match status" value="1"/>
</dbReference>
<gene>
    <name evidence="1" type="ORF">MOO47_04600</name>
</gene>
<organism evidence="1 2">
    <name type="scientific">Bombilactobacillus thymidiniphilus</name>
    <dbReference type="NCBI Taxonomy" id="2923363"/>
    <lineage>
        <taxon>Bacteria</taxon>
        <taxon>Bacillati</taxon>
        <taxon>Bacillota</taxon>
        <taxon>Bacilli</taxon>
        <taxon>Lactobacillales</taxon>
        <taxon>Lactobacillaceae</taxon>
        <taxon>Bombilactobacillus</taxon>
    </lineage>
</organism>
<dbReference type="Proteomes" id="UP000831947">
    <property type="component" value="Chromosome"/>
</dbReference>